<dbReference type="EMBL" id="GL883029">
    <property type="protein sequence ID" value="EGG13620.1"/>
    <property type="molecule type" value="Genomic_DNA"/>
</dbReference>
<proteinExistence type="predicted"/>
<keyword evidence="4" id="KW-1185">Reference proteome</keyword>
<dbReference type="AlphaFoldDB" id="F4QCN8"/>
<evidence type="ECO:0000256" key="1">
    <source>
        <dbReference type="SAM" id="SignalP"/>
    </source>
</evidence>
<dbReference type="PANTHER" id="PTHR37916">
    <property type="entry name" value="CHITIN-BINDING TYPE-4 DOMAIN-CONTAINING PROTEIN"/>
    <property type="match status" value="1"/>
</dbReference>
<keyword evidence="1" id="KW-0732">Signal</keyword>
<name>F4QCN8_CACFS</name>
<dbReference type="KEGG" id="dfa:DFA_11381"/>
<protein>
    <recommendedName>
        <fullName evidence="2">Chitin-binding type-4 domain-containing protein</fullName>
    </recommendedName>
</protein>
<feature type="chain" id="PRO_5003313930" description="Chitin-binding type-4 domain-containing protein" evidence="1">
    <location>
        <begin position="23"/>
        <end position="164"/>
    </location>
</feature>
<dbReference type="OMA" id="DFNAWDM"/>
<dbReference type="Pfam" id="PF03067">
    <property type="entry name" value="LPMO_10"/>
    <property type="match status" value="1"/>
</dbReference>
<feature type="domain" description="Chitin-binding type-4" evidence="2">
    <location>
        <begin position="61"/>
        <end position="161"/>
    </location>
</feature>
<reference evidence="4" key="1">
    <citation type="journal article" date="2011" name="Genome Res.">
        <title>Phylogeny-wide analysis of social amoeba genomes highlights ancient origins for complex intercellular communication.</title>
        <authorList>
            <person name="Heidel A.J."/>
            <person name="Lawal H.M."/>
            <person name="Felder M."/>
            <person name="Schilde C."/>
            <person name="Helps N.R."/>
            <person name="Tunggal B."/>
            <person name="Rivero F."/>
            <person name="John U."/>
            <person name="Schleicher M."/>
            <person name="Eichinger L."/>
            <person name="Platzer M."/>
            <person name="Noegel A.A."/>
            <person name="Schaap P."/>
            <person name="Gloeckner G."/>
        </authorList>
    </citation>
    <scope>NUCLEOTIDE SEQUENCE [LARGE SCALE GENOMIC DNA]</scope>
    <source>
        <strain evidence="4">SH3</strain>
    </source>
</reference>
<evidence type="ECO:0000313" key="3">
    <source>
        <dbReference type="EMBL" id="EGG13620.1"/>
    </source>
</evidence>
<dbReference type="PANTHER" id="PTHR37916:SF2">
    <property type="entry name" value="CHITIN-BINDING TYPE-4 DOMAIN-CONTAINING PROTEIN"/>
    <property type="match status" value="1"/>
</dbReference>
<dbReference type="GeneID" id="14865883"/>
<feature type="signal peptide" evidence="1">
    <location>
        <begin position="1"/>
        <end position="22"/>
    </location>
</feature>
<organism evidence="3 4">
    <name type="scientific">Cavenderia fasciculata</name>
    <name type="common">Slime mold</name>
    <name type="synonym">Dictyostelium fasciculatum</name>
    <dbReference type="NCBI Taxonomy" id="261658"/>
    <lineage>
        <taxon>Eukaryota</taxon>
        <taxon>Amoebozoa</taxon>
        <taxon>Evosea</taxon>
        <taxon>Eumycetozoa</taxon>
        <taxon>Dictyostelia</taxon>
        <taxon>Acytosteliales</taxon>
        <taxon>Cavenderiaceae</taxon>
        <taxon>Cavenderia</taxon>
    </lineage>
</organism>
<gene>
    <name evidence="3" type="ORF">DFA_11381</name>
</gene>
<sequence>MRFTLTILIAIFVALFASLTSAHLCLYDPAQRGAAVPTPLGPGDNNCYKVASNCGNMTSGASVATYYSGTAIPVTFQQNYNHWYPTNMGYMDVAISYTGDNGPYTTLNQLDDFNAWDMVAQTNFTVSSQLPSTKGAAVLRVRYVSNNAGEPYTTFYQCSDITVI</sequence>
<accession>F4QCN8</accession>
<evidence type="ECO:0000313" key="4">
    <source>
        <dbReference type="Proteomes" id="UP000007797"/>
    </source>
</evidence>
<dbReference type="InterPro" id="IPR004302">
    <property type="entry name" value="Cellulose/chitin-bd_N"/>
</dbReference>
<dbReference type="Proteomes" id="UP000007797">
    <property type="component" value="Unassembled WGS sequence"/>
</dbReference>
<evidence type="ECO:0000259" key="2">
    <source>
        <dbReference type="Pfam" id="PF03067"/>
    </source>
</evidence>
<dbReference type="RefSeq" id="XP_004350324.1">
    <property type="nucleotide sequence ID" value="XM_004350274.1"/>
</dbReference>
<dbReference type="OrthoDB" id="10254111at2759"/>